<accession>A0A7I9Y3J6</accession>
<dbReference type="AlphaFoldDB" id="A0A7I9Y3J6"/>
<keyword evidence="2" id="KW-1185">Reference proteome</keyword>
<dbReference type="Pfam" id="PF09344">
    <property type="entry name" value="Cas_CT1975"/>
    <property type="match status" value="1"/>
</dbReference>
<dbReference type="RefSeq" id="WP_163760296.1">
    <property type="nucleotide sequence ID" value="NZ_BLKW01000004.1"/>
</dbReference>
<evidence type="ECO:0000313" key="1">
    <source>
        <dbReference type="EMBL" id="GFG76630.1"/>
    </source>
</evidence>
<name>A0A7I9Y3J6_9MYCO</name>
<gene>
    <name evidence="1" type="primary">cse4</name>
    <name evidence="1" type="ORF">MBOT_39950</name>
</gene>
<protein>
    <submittedName>
        <fullName evidence="1">Type I-E CRISPR-associated protein Cas7/Cse4/CasC</fullName>
    </submittedName>
</protein>
<proteinExistence type="predicted"/>
<organism evidence="1 2">
    <name type="scientific">Mycobacterium botniense</name>
    <dbReference type="NCBI Taxonomy" id="84962"/>
    <lineage>
        <taxon>Bacteria</taxon>
        <taxon>Bacillati</taxon>
        <taxon>Actinomycetota</taxon>
        <taxon>Actinomycetes</taxon>
        <taxon>Mycobacteriales</taxon>
        <taxon>Mycobacteriaceae</taxon>
        <taxon>Mycobacterium</taxon>
    </lineage>
</organism>
<evidence type="ECO:0000313" key="2">
    <source>
        <dbReference type="Proteomes" id="UP000465361"/>
    </source>
</evidence>
<sequence>MNRTIVDIHILQTVPPSNLNRDDTGSPKTAIYGGVRRARVSSQSWKRATRTDFEAMLDRTDLGVRTRKVIELLAAEISSLAPALRDRADELAVAVFKEIGIVTKAPRKEAPGEAGYLVFLSRRQIDSLARVAVAAADAEDVSKALKDANVKALVDRDHSVDIALFGRMVADQADMNVDAAVQVAHAISVHPVETEFDYFTAVDDYVEEKGEDTGAGMIGTVEFNSSTLYRYAAVDVNRLLDNLGDTVATQRAVEAFVQSFVRSMPTGKQNTFANRTLPEAVVVLVRDSQPINLVGAFENPVRESERSGRVKRACEALRDEAVEVERAYGETPIGSWVTRVGDDTTSLDDLGSNVPFTELVSAVGEIVHARLEERP</sequence>
<reference evidence="1 2" key="1">
    <citation type="journal article" date="2019" name="Emerg. Microbes Infect.">
        <title>Comprehensive subspecies identification of 175 nontuberculous mycobacteria species based on 7547 genomic profiles.</title>
        <authorList>
            <person name="Matsumoto Y."/>
            <person name="Kinjo T."/>
            <person name="Motooka D."/>
            <person name="Nabeya D."/>
            <person name="Jung N."/>
            <person name="Uechi K."/>
            <person name="Horii T."/>
            <person name="Iida T."/>
            <person name="Fujita J."/>
            <person name="Nakamura S."/>
        </authorList>
    </citation>
    <scope>NUCLEOTIDE SEQUENCE [LARGE SCALE GENOMIC DNA]</scope>
    <source>
        <strain evidence="1 2">JCM 17322</strain>
    </source>
</reference>
<dbReference type="Proteomes" id="UP000465361">
    <property type="component" value="Unassembled WGS sequence"/>
</dbReference>
<dbReference type="InterPro" id="IPR010148">
    <property type="entry name" value="CRISPR-assoc_prot_CT1975"/>
</dbReference>
<dbReference type="NCBIfam" id="TIGR01869">
    <property type="entry name" value="casC_Cse4"/>
    <property type="match status" value="1"/>
</dbReference>
<dbReference type="EMBL" id="BLKW01000004">
    <property type="protein sequence ID" value="GFG76630.1"/>
    <property type="molecule type" value="Genomic_DNA"/>
</dbReference>
<comment type="caution">
    <text evidence="1">The sequence shown here is derived from an EMBL/GenBank/DDBJ whole genome shotgun (WGS) entry which is preliminary data.</text>
</comment>